<comment type="similarity">
    <text evidence="1">Belongs to the GASA family.</text>
</comment>
<gene>
    <name evidence="3" type="ORF">BVC80_8971g20</name>
</gene>
<evidence type="ECO:0000256" key="2">
    <source>
        <dbReference type="SAM" id="SignalP"/>
    </source>
</evidence>
<dbReference type="OMA" id="RACTTCC"/>
<keyword evidence="4" id="KW-1185">Reference proteome</keyword>
<dbReference type="OrthoDB" id="1850441at2759"/>
<protein>
    <submittedName>
        <fullName evidence="3">Gibberellin regulated protein</fullName>
    </submittedName>
</protein>
<dbReference type="EMBL" id="MVGT01000604">
    <property type="protein sequence ID" value="OVA16258.1"/>
    <property type="molecule type" value="Genomic_DNA"/>
</dbReference>
<sequence length="160" mass="16803">MALKAALMFLLVSFLVVITRVSSDKETLAQVETLPKAPVKVPAVAPVKAPVAIPAVAPVKAPPVVAPVKAPPVAAPVKAPTPTPIVKPPVKVLPPVPVSACSGLCKVRCAAHSRKNRCLRACGTCCYRCRCVPPGTSGNYEKCGKCYTEMKTKDNKHKCP</sequence>
<organism evidence="3 4">
    <name type="scientific">Macleaya cordata</name>
    <name type="common">Five-seeded plume-poppy</name>
    <name type="synonym">Bocconia cordata</name>
    <dbReference type="NCBI Taxonomy" id="56857"/>
    <lineage>
        <taxon>Eukaryota</taxon>
        <taxon>Viridiplantae</taxon>
        <taxon>Streptophyta</taxon>
        <taxon>Embryophyta</taxon>
        <taxon>Tracheophyta</taxon>
        <taxon>Spermatophyta</taxon>
        <taxon>Magnoliopsida</taxon>
        <taxon>Ranunculales</taxon>
        <taxon>Papaveraceae</taxon>
        <taxon>Papaveroideae</taxon>
        <taxon>Macleaya</taxon>
    </lineage>
</organism>
<evidence type="ECO:0000313" key="3">
    <source>
        <dbReference type="EMBL" id="OVA16258.1"/>
    </source>
</evidence>
<feature type="chain" id="PRO_5012510076" evidence="2">
    <location>
        <begin position="24"/>
        <end position="160"/>
    </location>
</feature>
<dbReference type="Pfam" id="PF02704">
    <property type="entry name" value="GASA"/>
    <property type="match status" value="1"/>
</dbReference>
<feature type="signal peptide" evidence="2">
    <location>
        <begin position="1"/>
        <end position="23"/>
    </location>
</feature>
<dbReference type="PANTHER" id="PTHR23201">
    <property type="entry name" value="EXTENSIN, PROLINE-RICH PROTEIN"/>
    <property type="match status" value="1"/>
</dbReference>
<dbReference type="PANTHER" id="PTHR23201:SF149">
    <property type="entry name" value="GIBBERELLIN STIMULATED TRANSCRIPT RELATED PROTEIN 2"/>
    <property type="match status" value="1"/>
</dbReference>
<comment type="caution">
    <text evidence="3">The sequence shown here is derived from an EMBL/GenBank/DDBJ whole genome shotgun (WGS) entry which is preliminary data.</text>
</comment>
<reference evidence="3 4" key="1">
    <citation type="journal article" date="2017" name="Mol. Plant">
        <title>The Genome of Medicinal Plant Macleaya cordata Provides New Insights into Benzylisoquinoline Alkaloids Metabolism.</title>
        <authorList>
            <person name="Liu X."/>
            <person name="Liu Y."/>
            <person name="Huang P."/>
            <person name="Ma Y."/>
            <person name="Qing Z."/>
            <person name="Tang Q."/>
            <person name="Cao H."/>
            <person name="Cheng P."/>
            <person name="Zheng Y."/>
            <person name="Yuan Z."/>
            <person name="Zhou Y."/>
            <person name="Liu J."/>
            <person name="Tang Z."/>
            <person name="Zhuo Y."/>
            <person name="Zhang Y."/>
            <person name="Yu L."/>
            <person name="Huang J."/>
            <person name="Yang P."/>
            <person name="Peng Q."/>
            <person name="Zhang J."/>
            <person name="Jiang W."/>
            <person name="Zhang Z."/>
            <person name="Lin K."/>
            <person name="Ro D.K."/>
            <person name="Chen X."/>
            <person name="Xiong X."/>
            <person name="Shang Y."/>
            <person name="Huang S."/>
            <person name="Zeng J."/>
        </authorList>
    </citation>
    <scope>NUCLEOTIDE SEQUENCE [LARGE SCALE GENOMIC DNA]</scope>
    <source>
        <strain evidence="4">cv. BLH2017</strain>
        <tissue evidence="3">Root</tissue>
    </source>
</reference>
<evidence type="ECO:0000313" key="4">
    <source>
        <dbReference type="Proteomes" id="UP000195402"/>
    </source>
</evidence>
<proteinExistence type="inferred from homology"/>
<accession>A0A200R0Q6</accession>
<dbReference type="InterPro" id="IPR003854">
    <property type="entry name" value="GASA"/>
</dbReference>
<name>A0A200R0Q6_MACCD</name>
<dbReference type="Proteomes" id="UP000195402">
    <property type="component" value="Unassembled WGS sequence"/>
</dbReference>
<evidence type="ECO:0000256" key="1">
    <source>
        <dbReference type="ARBA" id="ARBA00010582"/>
    </source>
</evidence>
<dbReference type="InParanoid" id="A0A200R0Q6"/>
<keyword evidence="2" id="KW-0732">Signal</keyword>
<dbReference type="AlphaFoldDB" id="A0A200R0Q6"/>